<feature type="domain" description="2Fe-2S ferredoxin-type" evidence="1">
    <location>
        <begin position="3"/>
        <end position="99"/>
    </location>
</feature>
<protein>
    <recommendedName>
        <fullName evidence="1">2Fe-2S ferredoxin-type domain-containing protein</fullName>
    </recommendedName>
</protein>
<keyword evidence="3" id="KW-1185">Reference proteome</keyword>
<dbReference type="Proteomes" id="UP001428817">
    <property type="component" value="Unassembled WGS sequence"/>
</dbReference>
<dbReference type="Gene3D" id="3.10.20.30">
    <property type="match status" value="1"/>
</dbReference>
<proteinExistence type="predicted"/>
<sequence>MAGRIRVLPSGVTFHVADDESVFAAATRQGVRWPSVCQGDCECGVCYMVVEDGADRLNPRSRQEADRLALGLKANEPRARLACRTHLHGDVTVTRRGVRAHG</sequence>
<name>A0ABP9PGX8_9PSEU</name>
<evidence type="ECO:0000313" key="3">
    <source>
        <dbReference type="Proteomes" id="UP001428817"/>
    </source>
</evidence>
<dbReference type="Pfam" id="PF00111">
    <property type="entry name" value="Fer2"/>
    <property type="match status" value="1"/>
</dbReference>
<dbReference type="EMBL" id="BAABJP010000001">
    <property type="protein sequence ID" value="GAA5146402.1"/>
    <property type="molecule type" value="Genomic_DNA"/>
</dbReference>
<dbReference type="PROSITE" id="PS51085">
    <property type="entry name" value="2FE2S_FER_2"/>
    <property type="match status" value="1"/>
</dbReference>
<evidence type="ECO:0000259" key="1">
    <source>
        <dbReference type="PROSITE" id="PS51085"/>
    </source>
</evidence>
<gene>
    <name evidence="2" type="ORF">GCM10023321_05800</name>
</gene>
<dbReference type="CDD" id="cd00207">
    <property type="entry name" value="fer2"/>
    <property type="match status" value="1"/>
</dbReference>
<evidence type="ECO:0000313" key="2">
    <source>
        <dbReference type="EMBL" id="GAA5146402.1"/>
    </source>
</evidence>
<reference evidence="3" key="1">
    <citation type="journal article" date="2019" name="Int. J. Syst. Evol. Microbiol.">
        <title>The Global Catalogue of Microorganisms (GCM) 10K type strain sequencing project: providing services to taxonomists for standard genome sequencing and annotation.</title>
        <authorList>
            <consortium name="The Broad Institute Genomics Platform"/>
            <consortium name="The Broad Institute Genome Sequencing Center for Infectious Disease"/>
            <person name="Wu L."/>
            <person name="Ma J."/>
        </authorList>
    </citation>
    <scope>NUCLEOTIDE SEQUENCE [LARGE SCALE GENOMIC DNA]</scope>
    <source>
        <strain evidence="3">JCM 18303</strain>
    </source>
</reference>
<dbReference type="InterPro" id="IPR012675">
    <property type="entry name" value="Beta-grasp_dom_sf"/>
</dbReference>
<dbReference type="SUPFAM" id="SSF54292">
    <property type="entry name" value="2Fe-2S ferredoxin-like"/>
    <property type="match status" value="1"/>
</dbReference>
<accession>A0ABP9PGX8</accession>
<dbReference type="InterPro" id="IPR036010">
    <property type="entry name" value="2Fe-2S_ferredoxin-like_sf"/>
</dbReference>
<dbReference type="InterPro" id="IPR001041">
    <property type="entry name" value="2Fe-2S_ferredoxin-type"/>
</dbReference>
<organism evidence="2 3">
    <name type="scientific">Pseudonocardia eucalypti</name>
    <dbReference type="NCBI Taxonomy" id="648755"/>
    <lineage>
        <taxon>Bacteria</taxon>
        <taxon>Bacillati</taxon>
        <taxon>Actinomycetota</taxon>
        <taxon>Actinomycetes</taxon>
        <taxon>Pseudonocardiales</taxon>
        <taxon>Pseudonocardiaceae</taxon>
        <taxon>Pseudonocardia</taxon>
    </lineage>
</organism>
<comment type="caution">
    <text evidence="2">The sequence shown here is derived from an EMBL/GenBank/DDBJ whole genome shotgun (WGS) entry which is preliminary data.</text>
</comment>